<evidence type="ECO:0000313" key="2">
    <source>
        <dbReference type="EMBL" id="GLI93874.1"/>
    </source>
</evidence>
<dbReference type="InterPro" id="IPR021333">
    <property type="entry name" value="DUF2946"/>
</dbReference>
<dbReference type="Pfam" id="PF11162">
    <property type="entry name" value="DUF2946"/>
    <property type="match status" value="1"/>
</dbReference>
<reference evidence="2" key="1">
    <citation type="journal article" date="2023" name="Int. J. Syst. Evol. Microbiol.">
        <title>Methylocystis iwaonis sp. nov., a type II methane-oxidizing bacterium from surface soil of a rice paddy field in Japan, and emended description of the genus Methylocystis (ex Whittenbury et al. 1970) Bowman et al. 1993.</title>
        <authorList>
            <person name="Kaise H."/>
            <person name="Sawadogo J.B."/>
            <person name="Alam M.S."/>
            <person name="Ueno C."/>
            <person name="Dianou D."/>
            <person name="Shinjo R."/>
            <person name="Asakawa S."/>
        </authorList>
    </citation>
    <scope>NUCLEOTIDE SEQUENCE</scope>
    <source>
        <strain evidence="2">LMG27198</strain>
    </source>
</reference>
<feature type="chain" id="PRO_5040878766" description="DUF2946 domain-containing protein" evidence="1">
    <location>
        <begin position="22"/>
        <end position="129"/>
    </location>
</feature>
<feature type="signal peptide" evidence="1">
    <location>
        <begin position="1"/>
        <end position="21"/>
    </location>
</feature>
<keyword evidence="1" id="KW-0732">Signal</keyword>
<evidence type="ECO:0008006" key="4">
    <source>
        <dbReference type="Google" id="ProtNLM"/>
    </source>
</evidence>
<protein>
    <recommendedName>
        <fullName evidence="4">DUF2946 domain-containing protein</fullName>
    </recommendedName>
</protein>
<organism evidence="2 3">
    <name type="scientific">Methylocystis echinoides</name>
    <dbReference type="NCBI Taxonomy" id="29468"/>
    <lineage>
        <taxon>Bacteria</taxon>
        <taxon>Pseudomonadati</taxon>
        <taxon>Pseudomonadota</taxon>
        <taxon>Alphaproteobacteria</taxon>
        <taxon>Hyphomicrobiales</taxon>
        <taxon>Methylocystaceae</taxon>
        <taxon>Methylocystis</taxon>
    </lineage>
</organism>
<evidence type="ECO:0000313" key="3">
    <source>
        <dbReference type="Proteomes" id="UP001144323"/>
    </source>
</evidence>
<comment type="caution">
    <text evidence="2">The sequence shown here is derived from an EMBL/GenBank/DDBJ whole genome shotgun (WGS) entry which is preliminary data.</text>
</comment>
<dbReference type="AlphaFoldDB" id="A0A9W6GVX7"/>
<gene>
    <name evidence="2" type="ORF">LMG27198_28660</name>
</gene>
<proteinExistence type="predicted"/>
<dbReference type="Proteomes" id="UP001144323">
    <property type="component" value="Unassembled WGS sequence"/>
</dbReference>
<dbReference type="EMBL" id="BSEC01000001">
    <property type="protein sequence ID" value="GLI93874.1"/>
    <property type="molecule type" value="Genomic_DNA"/>
</dbReference>
<name>A0A9W6GVX7_9HYPH</name>
<evidence type="ECO:0000256" key="1">
    <source>
        <dbReference type="SAM" id="SignalP"/>
    </source>
</evidence>
<accession>A0A9W6GVX7</accession>
<sequence>MRKSSLRALLLAIVMAVQAIAGGLGAAHAAPGAAGAAWALCASADKSHLDQLQAGKATDDGQGKRHEHCDACCLSGVSGAALVPKAAAAPASTRHSHRVGFPLRDTRIPPAGLAYRQFARGPPVDAGRL</sequence>
<dbReference type="RefSeq" id="WP_281803908.1">
    <property type="nucleotide sequence ID" value="NZ_BSEC01000001.1"/>
</dbReference>
<keyword evidence="3" id="KW-1185">Reference proteome</keyword>